<dbReference type="Pfam" id="PF01925">
    <property type="entry name" value="TauE"/>
    <property type="match status" value="1"/>
</dbReference>
<dbReference type="GO" id="GO:0005886">
    <property type="term" value="C:plasma membrane"/>
    <property type="evidence" value="ECO:0007669"/>
    <property type="project" value="UniProtKB-SubCell"/>
</dbReference>
<dbReference type="Proteomes" id="UP000199651">
    <property type="component" value="Unassembled WGS sequence"/>
</dbReference>
<keyword evidence="5 8" id="KW-0812">Transmembrane</keyword>
<reference evidence="10" key="1">
    <citation type="submission" date="2016-10" db="EMBL/GenBank/DDBJ databases">
        <authorList>
            <person name="Varghese N."/>
            <person name="Submissions S."/>
        </authorList>
    </citation>
    <scope>NUCLEOTIDE SEQUENCE [LARGE SCALE GENOMIC DNA]</scope>
    <source>
        <strain evidence="10">IBRC-M 10655</strain>
    </source>
</reference>
<keyword evidence="10" id="KW-1185">Reference proteome</keyword>
<evidence type="ECO:0000313" key="9">
    <source>
        <dbReference type="EMBL" id="SDP92363.1"/>
    </source>
</evidence>
<dbReference type="InterPro" id="IPR052017">
    <property type="entry name" value="TSUP"/>
</dbReference>
<feature type="transmembrane region" description="Helical" evidence="8">
    <location>
        <begin position="186"/>
        <end position="204"/>
    </location>
</feature>
<evidence type="ECO:0000256" key="8">
    <source>
        <dbReference type="RuleBase" id="RU363041"/>
    </source>
</evidence>
<feature type="transmembrane region" description="Helical" evidence="8">
    <location>
        <begin position="161"/>
        <end position="180"/>
    </location>
</feature>
<protein>
    <recommendedName>
        <fullName evidence="8">Probable membrane transporter protein</fullName>
    </recommendedName>
</protein>
<evidence type="ECO:0000313" key="10">
    <source>
        <dbReference type="Proteomes" id="UP000199651"/>
    </source>
</evidence>
<keyword evidence="7 8" id="KW-0472">Membrane</keyword>
<evidence type="ECO:0000256" key="6">
    <source>
        <dbReference type="ARBA" id="ARBA00022989"/>
    </source>
</evidence>
<accession>A0A1H0WNY4</accession>
<proteinExistence type="inferred from homology"/>
<evidence type="ECO:0000256" key="1">
    <source>
        <dbReference type="ARBA" id="ARBA00004651"/>
    </source>
</evidence>
<comment type="subcellular location">
    <subcellularLocation>
        <location evidence="1 8">Cell membrane</location>
        <topology evidence="1 8">Multi-pass membrane protein</topology>
    </subcellularLocation>
</comment>
<feature type="transmembrane region" description="Helical" evidence="8">
    <location>
        <begin position="80"/>
        <end position="113"/>
    </location>
</feature>
<keyword evidence="4 8" id="KW-1003">Cell membrane</keyword>
<keyword evidence="3" id="KW-0813">Transport</keyword>
<evidence type="ECO:0000256" key="3">
    <source>
        <dbReference type="ARBA" id="ARBA00022448"/>
    </source>
</evidence>
<dbReference type="AlphaFoldDB" id="A0A1H0WNY4"/>
<dbReference type="EMBL" id="FNJB01000027">
    <property type="protein sequence ID" value="SDP92363.1"/>
    <property type="molecule type" value="Genomic_DNA"/>
</dbReference>
<dbReference type="PANTHER" id="PTHR30269">
    <property type="entry name" value="TRANSMEMBRANE PROTEIN YFCA"/>
    <property type="match status" value="1"/>
</dbReference>
<comment type="similarity">
    <text evidence="2 8">Belongs to the 4-toluene sulfonate uptake permease (TSUP) (TC 2.A.102) family.</text>
</comment>
<evidence type="ECO:0000256" key="7">
    <source>
        <dbReference type="ARBA" id="ARBA00023136"/>
    </source>
</evidence>
<dbReference type="OrthoDB" id="5472127at2"/>
<evidence type="ECO:0000256" key="2">
    <source>
        <dbReference type="ARBA" id="ARBA00009142"/>
    </source>
</evidence>
<feature type="transmembrane region" description="Helical" evidence="8">
    <location>
        <begin position="216"/>
        <end position="233"/>
    </location>
</feature>
<dbReference type="InterPro" id="IPR002781">
    <property type="entry name" value="TM_pro_TauE-like"/>
</dbReference>
<keyword evidence="6 8" id="KW-1133">Transmembrane helix</keyword>
<feature type="transmembrane region" description="Helical" evidence="8">
    <location>
        <begin position="125"/>
        <end position="149"/>
    </location>
</feature>
<organism evidence="9 10">
    <name type="scientific">Actinokineospora alba</name>
    <dbReference type="NCBI Taxonomy" id="504798"/>
    <lineage>
        <taxon>Bacteria</taxon>
        <taxon>Bacillati</taxon>
        <taxon>Actinomycetota</taxon>
        <taxon>Actinomycetes</taxon>
        <taxon>Pseudonocardiales</taxon>
        <taxon>Pseudonocardiaceae</taxon>
        <taxon>Actinokineospora</taxon>
    </lineage>
</organism>
<feature type="transmembrane region" description="Helical" evidence="8">
    <location>
        <begin position="40"/>
        <end position="59"/>
    </location>
</feature>
<name>A0A1H0WNY4_9PSEU</name>
<gene>
    <name evidence="9" type="ORF">SAMN05192558_12715</name>
</gene>
<evidence type="ECO:0000256" key="5">
    <source>
        <dbReference type="ARBA" id="ARBA00022692"/>
    </source>
</evidence>
<sequence length="237" mass="24120">MTLGLLIAGLVLLVGAAVQGTIGFGLNLIAGPILALIDPMLVPVPVLFAGTALSAMLIFREHGSVEWKNVGWAMVGRLPGNGLGLIALATLPVAGFTALIGVSVLVCVGLSVITWKPRPTVPTLLVAGTASGAFGTMASIGGPPIALVYQNQSGPTIRSTLSAFFLVASISSLAMLAVAGHVEQRHLVAAAFLIPFLACGALISNPLRKHVEGPRLRVGVLVVAALSALLLIGKSVF</sequence>
<dbReference type="PANTHER" id="PTHR30269:SF37">
    <property type="entry name" value="MEMBRANE TRANSPORTER PROTEIN"/>
    <property type="match status" value="1"/>
</dbReference>
<evidence type="ECO:0000256" key="4">
    <source>
        <dbReference type="ARBA" id="ARBA00022475"/>
    </source>
</evidence>
<dbReference type="RefSeq" id="WP_091384463.1">
    <property type="nucleotide sequence ID" value="NZ_FNDV01000007.1"/>
</dbReference>
<dbReference type="STRING" id="504798.SAMN05421871_107122"/>